<organism evidence="7 8">
    <name type="scientific">Mugilogobius chulae</name>
    <name type="common">yellowstripe goby</name>
    <dbReference type="NCBI Taxonomy" id="88201"/>
    <lineage>
        <taxon>Eukaryota</taxon>
        <taxon>Metazoa</taxon>
        <taxon>Chordata</taxon>
        <taxon>Craniata</taxon>
        <taxon>Vertebrata</taxon>
        <taxon>Euteleostomi</taxon>
        <taxon>Actinopterygii</taxon>
        <taxon>Neopterygii</taxon>
        <taxon>Teleostei</taxon>
        <taxon>Neoteleostei</taxon>
        <taxon>Acanthomorphata</taxon>
        <taxon>Gobiaria</taxon>
        <taxon>Gobiiformes</taxon>
        <taxon>Gobioidei</taxon>
        <taxon>Gobiidae</taxon>
        <taxon>Gobionellinae</taxon>
        <taxon>Mugilogobius</taxon>
    </lineage>
</organism>
<evidence type="ECO:0000256" key="6">
    <source>
        <dbReference type="SAM" id="MobiDB-lite"/>
    </source>
</evidence>
<evidence type="ECO:0000256" key="5">
    <source>
        <dbReference type="SAM" id="Coils"/>
    </source>
</evidence>
<proteinExistence type="predicted"/>
<dbReference type="SUPFAM" id="SSF46966">
    <property type="entry name" value="Spectrin repeat"/>
    <property type="match status" value="2"/>
</dbReference>
<feature type="compositionally biased region" description="Basic and acidic residues" evidence="6">
    <location>
        <begin position="1402"/>
        <end position="1413"/>
    </location>
</feature>
<feature type="coiled-coil region" evidence="5">
    <location>
        <begin position="1598"/>
        <end position="1661"/>
    </location>
</feature>
<feature type="coiled-coil region" evidence="5">
    <location>
        <begin position="292"/>
        <end position="382"/>
    </location>
</feature>
<evidence type="ECO:0000256" key="4">
    <source>
        <dbReference type="ARBA" id="ARBA00023136"/>
    </source>
</evidence>
<reference evidence="8" key="1">
    <citation type="submission" date="2024-04" db="EMBL/GenBank/DDBJ databases">
        <title>Salinicola lusitanus LLJ914,a marine bacterium isolated from the Okinawa Trough.</title>
        <authorList>
            <person name="Li J."/>
        </authorList>
    </citation>
    <scope>NUCLEOTIDE SEQUENCE [LARGE SCALE GENOMIC DNA]</scope>
</reference>
<sequence>MQTRYNSVSQSSSAGLASSRSELEERERNREELQRLRVWLEAADHLLSEPETCDAQEIKEVLLELFNQKSLLQKITNSINTKYQEPNCVIPAEIDALLQETRQIMQQVEPKVNNAVEKSGPVYRLGAKLSEIQSGLNSVQKRLDQKSPTAVEAKVTQKRVWDELDVWHSCLAALEVEVQDLDKPEEALVLTERLVEVQHVHSQLAKQAEQRTTLLSKVHTWLQEHQEMIDSSKSWISEAKTWLAAPATYTTAKCLSSHVDALQVVLGDSAQIRLTLQGFTLVLEEMSQVCDVSSLQSELAEADREVAEVQDSFTAPLSKLQRAAAEVESIEAEVKKMENDVAEISLLLASPESLQSPKLQRLKVVEHKIQEMQRVINEIQSNKANLDLPEKAEQTLTVFTVVDHLQTLLSELKEKVPALFIPQPDQPRQSRSCLDTEEHNLKSRPQLQPVHIPSEEKSSAPGSPHIEQSRQSPFLSRFRKSPSEECARVRDETKLKSNSSQQKPSGQSSPQPEQSRQSPFLSRFRKSPSEEKEEGEIQIVHVKEDVLKRSGAELLTVEKSSPEQRESPCPPADTQSPEGSPKVDELASGIMWWLWDLFLGEAPQEAEVAVAEEVQTDAPQTEETQEAESEAAGSTPEMTETTETTETTEPQTQKRRARFLPLPPSLRQAPEDSRSDQPSPPSLPSPPLPASLLPSLCSPLPSPDPHLHVLLERVSELDAGCTRHAAAWTPPGLMGRTWRLWRSTCSPVRKCCWRSSRRTCRRTSPTALAEQNRAPPAAETEAQQQRSGNPVLATKQLLRQSSLQQQKELEQELEQQRGLTQDLSSSRSRLQEPPESEQNRPHRSDSSPDSCLLKWDRLFAALHSLDLTLHLPPPSQVADAFIRRGDGAAGRMIGEQARKELRNLVRVAAELGEETEERRGQDSCLQTVDEGAFHLLSSASVSLSALSNLLLSDGVSSELERLSSALESQGSKFACFLGSHRGHECLQTVVKILPVIQSTLNKREAAVRKQLEENATAQNRLKELHAAFTSNQTSVHQITQGAEPPSLTDTLQAQSCLQLQTEELKSLLQNQSLPRSLLQQASQLQEQLDSALLGVSSRSLDLKSSSDLQQNFEQLVLGLRELLCVGSERIHLLQTTNASLQSKEQLQSHVKSHAKFFQFLHQHFQILQVLSNRFPDSSKCVENLKEEVLQLQEKGFETGTRLERLLQLWTQWEQDCEWMDLLLRNTHTSFPIMPQEWDSEQHLENYLSIYQGLAGVLKESSARVSRLLKCGSELHQAGSEGAASVCRKMDSQWKSLTKKVHHERGAVLKIQKLRKGASWFLTDSAALDEWMGGARDMIDKQQARVSTNEEEDICAKKENFLQILNLSKELESRAGLKSAVRTSGSELVRTQNPDLDLDLEQDLDKDQDTEKDSAGPNRVWSRVRQTELRWCSLNADVTTLVQTLNKRWLQCLNQQEALQELQAWLEAAESQLNEQTNSDPDAQWRICKGLQSESAAHQATVDFINQPLQTCSVADDHEGRCERNLFAEAQGRLNHGWTSLQHRLRSQLSLVEQERRLDSDADRFLQKLQTWIQEQKMWTDSNQRPQSPDQIQRSLKLSQELEQKIQLQSEALLELKKKFHDKTGNCVGERISQIDETTLDCDSLRQKNDSLKHRLLEAQILWDSLNKQLGELKNKTVKISQTLEFNSGSVLSLEGLKQLCHRLKLVHEELEASDLDWDKIHQTEASVKNMVHDSASALITEETTELTSRWSKVSDSLNKMLQKSHSALSVWEVYHPLAEAFSQRLKNLQNESTSVTGSSQTYNTEEQFTSKIREIQELLCGVDGLQRRLQEVLERLQTLDLFTWTTPSRLRPIRDQEASRGVLQLSQGLKLKLETLQIYHKVKRRC</sequence>
<accession>A0AAW0MUD4</accession>
<evidence type="ECO:0008006" key="9">
    <source>
        <dbReference type="Google" id="ProtNLM"/>
    </source>
</evidence>
<feature type="compositionally biased region" description="Low complexity" evidence="6">
    <location>
        <begin position="497"/>
        <end position="519"/>
    </location>
</feature>
<evidence type="ECO:0000256" key="2">
    <source>
        <dbReference type="ARBA" id="ARBA00022553"/>
    </source>
</evidence>
<evidence type="ECO:0000256" key="1">
    <source>
        <dbReference type="ARBA" id="ARBA00004308"/>
    </source>
</evidence>
<keyword evidence="4" id="KW-0472">Membrane</keyword>
<feature type="compositionally biased region" description="Polar residues" evidence="6">
    <location>
        <begin position="1381"/>
        <end position="1393"/>
    </location>
</feature>
<feature type="compositionally biased region" description="Basic and acidic residues" evidence="6">
    <location>
        <begin position="829"/>
        <end position="846"/>
    </location>
</feature>
<feature type="coiled-coil region" evidence="5">
    <location>
        <begin position="1000"/>
        <end position="1027"/>
    </location>
</feature>
<keyword evidence="8" id="KW-1185">Reference proteome</keyword>
<protein>
    <recommendedName>
        <fullName evidence="9">KASH domain-containing protein</fullName>
    </recommendedName>
</protein>
<dbReference type="PANTHER" id="PTHR14514">
    <property type="entry name" value="PKA ANCHORING PROTEIN"/>
    <property type="match status" value="1"/>
</dbReference>
<keyword evidence="5" id="KW-0175">Coiled coil</keyword>
<comment type="subcellular location">
    <subcellularLocation>
        <location evidence="1">Endomembrane system</location>
    </subcellularLocation>
</comment>
<feature type="region of interest" description="Disordered" evidence="6">
    <location>
        <begin position="1381"/>
        <end position="1417"/>
    </location>
</feature>
<feature type="region of interest" description="Disordered" evidence="6">
    <location>
        <begin position="1"/>
        <end position="27"/>
    </location>
</feature>
<keyword evidence="2" id="KW-0597">Phosphoprotein</keyword>
<dbReference type="EMBL" id="JBBPFD010000020">
    <property type="protein sequence ID" value="KAK7884451.1"/>
    <property type="molecule type" value="Genomic_DNA"/>
</dbReference>
<keyword evidence="3" id="KW-0677">Repeat</keyword>
<feature type="region of interest" description="Disordered" evidence="6">
    <location>
        <begin position="420"/>
        <end position="538"/>
    </location>
</feature>
<feature type="compositionally biased region" description="Low complexity" evidence="6">
    <location>
        <begin position="1"/>
        <end position="20"/>
    </location>
</feature>
<feature type="compositionally biased region" description="Basic and acidic residues" evidence="6">
    <location>
        <begin position="481"/>
        <end position="495"/>
    </location>
</feature>
<comment type="caution">
    <text evidence="7">The sequence shown here is derived from an EMBL/GenBank/DDBJ whole genome shotgun (WGS) entry which is preliminary data.</text>
</comment>
<dbReference type="Proteomes" id="UP001460270">
    <property type="component" value="Unassembled WGS sequence"/>
</dbReference>
<feature type="compositionally biased region" description="Polar residues" evidence="6">
    <location>
        <begin position="818"/>
        <end position="828"/>
    </location>
</feature>
<evidence type="ECO:0000313" key="7">
    <source>
        <dbReference type="EMBL" id="KAK7884451.1"/>
    </source>
</evidence>
<feature type="region of interest" description="Disordered" evidence="6">
    <location>
        <begin position="608"/>
        <end position="697"/>
    </location>
</feature>
<feature type="region of interest" description="Disordered" evidence="6">
    <location>
        <begin position="802"/>
        <end position="848"/>
    </location>
</feature>
<name>A0AAW0MUD4_9GOBI</name>
<dbReference type="PANTHER" id="PTHR14514:SF4">
    <property type="entry name" value="NESPRIN-2"/>
    <property type="match status" value="1"/>
</dbReference>
<dbReference type="Gene3D" id="1.20.58.60">
    <property type="match status" value="2"/>
</dbReference>
<feature type="region of interest" description="Disordered" evidence="6">
    <location>
        <begin position="555"/>
        <end position="584"/>
    </location>
</feature>
<feature type="compositionally biased region" description="Low complexity" evidence="6">
    <location>
        <begin position="630"/>
        <end position="651"/>
    </location>
</feature>
<feature type="compositionally biased region" description="Low complexity" evidence="6">
    <location>
        <begin position="608"/>
        <end position="622"/>
    </location>
</feature>
<gene>
    <name evidence="7" type="ORF">WMY93_027574</name>
</gene>
<feature type="compositionally biased region" description="Low complexity" evidence="6">
    <location>
        <begin position="774"/>
        <end position="785"/>
    </location>
</feature>
<evidence type="ECO:0000313" key="8">
    <source>
        <dbReference type="Proteomes" id="UP001460270"/>
    </source>
</evidence>
<evidence type="ECO:0000256" key="3">
    <source>
        <dbReference type="ARBA" id="ARBA00022737"/>
    </source>
</evidence>
<feature type="region of interest" description="Disordered" evidence="6">
    <location>
        <begin position="763"/>
        <end position="788"/>
    </location>
</feature>
<feature type="compositionally biased region" description="Pro residues" evidence="6">
    <location>
        <begin position="678"/>
        <end position="689"/>
    </location>
</feature>